<dbReference type="RefSeq" id="XP_014153405.1">
    <property type="nucleotide sequence ID" value="XM_014297930.1"/>
</dbReference>
<keyword evidence="3" id="KW-1185">Reference proteome</keyword>
<accession>A0A0L0FU99</accession>
<dbReference type="EMBL" id="KQ242294">
    <property type="protein sequence ID" value="KNC79503.1"/>
    <property type="molecule type" value="Genomic_DNA"/>
</dbReference>
<dbReference type="Proteomes" id="UP000054560">
    <property type="component" value="Unassembled WGS sequence"/>
</dbReference>
<evidence type="ECO:0000256" key="1">
    <source>
        <dbReference type="SAM" id="MobiDB-lite"/>
    </source>
</evidence>
<dbReference type="AlphaFoldDB" id="A0A0L0FU99"/>
<evidence type="ECO:0000313" key="2">
    <source>
        <dbReference type="EMBL" id="KNC79503.1"/>
    </source>
</evidence>
<proteinExistence type="predicted"/>
<name>A0A0L0FU99_9EUKA</name>
<sequence length="198" mass="22988">MYGVLSHEKPTNMSDEHLHSTPVLPRSMEGIVSTLQMEQCAATSPLISEPRYGSKEQSYPYRDLNDDGIQSVSEKLEREILQKQTIQLLKKLHRHYHPQNTPKHTNLYDSHRHSVRVPNRHPRTSKKIEKMSRTSKKVLNDGSCRYIHLRRLQELSHLGPMTVQEKVTEYLQRQSLHLEAARTDVESPQYRGSDADID</sequence>
<evidence type="ECO:0000313" key="3">
    <source>
        <dbReference type="Proteomes" id="UP000054560"/>
    </source>
</evidence>
<reference evidence="2 3" key="1">
    <citation type="submission" date="2011-02" db="EMBL/GenBank/DDBJ databases">
        <title>The Genome Sequence of Sphaeroforma arctica JP610.</title>
        <authorList>
            <consortium name="The Broad Institute Genome Sequencing Platform"/>
            <person name="Russ C."/>
            <person name="Cuomo C."/>
            <person name="Young S.K."/>
            <person name="Zeng Q."/>
            <person name="Gargeya S."/>
            <person name="Alvarado L."/>
            <person name="Berlin A."/>
            <person name="Chapman S.B."/>
            <person name="Chen Z."/>
            <person name="Freedman E."/>
            <person name="Gellesch M."/>
            <person name="Goldberg J."/>
            <person name="Griggs A."/>
            <person name="Gujja S."/>
            <person name="Heilman E."/>
            <person name="Heiman D."/>
            <person name="Howarth C."/>
            <person name="Mehta T."/>
            <person name="Neiman D."/>
            <person name="Pearson M."/>
            <person name="Roberts A."/>
            <person name="Saif S."/>
            <person name="Shea T."/>
            <person name="Shenoy N."/>
            <person name="Sisk P."/>
            <person name="Stolte C."/>
            <person name="Sykes S."/>
            <person name="White J."/>
            <person name="Yandava C."/>
            <person name="Burger G."/>
            <person name="Gray M.W."/>
            <person name="Holland P.W.H."/>
            <person name="King N."/>
            <person name="Lang F.B.F."/>
            <person name="Roger A.J."/>
            <person name="Ruiz-Trillo I."/>
            <person name="Haas B."/>
            <person name="Nusbaum C."/>
            <person name="Birren B."/>
        </authorList>
    </citation>
    <scope>NUCLEOTIDE SEQUENCE [LARGE SCALE GENOMIC DNA]</scope>
    <source>
        <strain evidence="2 3">JP610</strain>
    </source>
</reference>
<protein>
    <submittedName>
        <fullName evidence="2">Uncharacterized protein</fullName>
    </submittedName>
</protein>
<feature type="region of interest" description="Disordered" evidence="1">
    <location>
        <begin position="46"/>
        <end position="66"/>
    </location>
</feature>
<organism evidence="2 3">
    <name type="scientific">Sphaeroforma arctica JP610</name>
    <dbReference type="NCBI Taxonomy" id="667725"/>
    <lineage>
        <taxon>Eukaryota</taxon>
        <taxon>Ichthyosporea</taxon>
        <taxon>Ichthyophonida</taxon>
        <taxon>Sphaeroforma</taxon>
    </lineage>
</organism>
<dbReference type="GeneID" id="25908613"/>
<gene>
    <name evidence="2" type="ORF">SARC_08109</name>
</gene>